<comment type="domain">
    <text evidence="7">The DHHC domain is required for palmitoyltransferase activity.</text>
</comment>
<feature type="region of interest" description="Disordered" evidence="9">
    <location>
        <begin position="1"/>
        <end position="28"/>
    </location>
</feature>
<evidence type="ECO:0000256" key="1">
    <source>
        <dbReference type="ARBA" id="ARBA00004141"/>
    </source>
</evidence>
<feature type="compositionally biased region" description="Polar residues" evidence="9">
    <location>
        <begin position="404"/>
        <end position="416"/>
    </location>
</feature>
<evidence type="ECO:0000313" key="11">
    <source>
        <dbReference type="EMBL" id="CDW71331.1"/>
    </source>
</evidence>
<dbReference type="GO" id="GO:0019706">
    <property type="term" value="F:protein-cysteine S-palmitoyltransferase activity"/>
    <property type="evidence" value="ECO:0007669"/>
    <property type="project" value="UniProtKB-EC"/>
</dbReference>
<accession>A0A077ZSA7</accession>
<feature type="compositionally biased region" description="Polar residues" evidence="9">
    <location>
        <begin position="322"/>
        <end position="347"/>
    </location>
</feature>
<comment type="catalytic activity">
    <reaction evidence="7">
        <text>L-cysteinyl-[protein] + hexadecanoyl-CoA = S-hexadecanoyl-L-cysteinyl-[protein] + CoA</text>
        <dbReference type="Rhea" id="RHEA:36683"/>
        <dbReference type="Rhea" id="RHEA-COMP:10131"/>
        <dbReference type="Rhea" id="RHEA-COMP:11032"/>
        <dbReference type="ChEBI" id="CHEBI:29950"/>
        <dbReference type="ChEBI" id="CHEBI:57287"/>
        <dbReference type="ChEBI" id="CHEBI:57379"/>
        <dbReference type="ChEBI" id="CHEBI:74151"/>
        <dbReference type="EC" id="2.3.1.225"/>
    </reaction>
</comment>
<evidence type="ECO:0000313" key="12">
    <source>
        <dbReference type="Proteomes" id="UP000039865"/>
    </source>
</evidence>
<dbReference type="InterPro" id="IPR039859">
    <property type="entry name" value="PFA4/ZDH16/20/ERF2-like"/>
</dbReference>
<dbReference type="PROSITE" id="PS50216">
    <property type="entry name" value="DHHC"/>
    <property type="match status" value="1"/>
</dbReference>
<dbReference type="InterPro" id="IPR001594">
    <property type="entry name" value="Palmitoyltrfase_DHHC"/>
</dbReference>
<feature type="transmembrane region" description="Helical" evidence="7">
    <location>
        <begin position="221"/>
        <end position="241"/>
    </location>
</feature>
<evidence type="ECO:0000256" key="4">
    <source>
        <dbReference type="ARBA" id="ARBA00022989"/>
    </source>
</evidence>
<gene>
    <name evidence="11" type="primary">Contig15292.g16288</name>
    <name evidence="11" type="ORF">STYLEM_274</name>
</gene>
<evidence type="ECO:0000256" key="9">
    <source>
        <dbReference type="SAM" id="MobiDB-lite"/>
    </source>
</evidence>
<dbReference type="GO" id="GO:0005783">
    <property type="term" value="C:endoplasmic reticulum"/>
    <property type="evidence" value="ECO:0007669"/>
    <property type="project" value="TreeGrafter"/>
</dbReference>
<dbReference type="EC" id="2.3.1.225" evidence="7"/>
<feature type="compositionally biased region" description="Basic and acidic residues" evidence="9">
    <location>
        <begin position="43"/>
        <end position="61"/>
    </location>
</feature>
<keyword evidence="12" id="KW-1185">Reference proteome</keyword>
<evidence type="ECO:0000259" key="10">
    <source>
        <dbReference type="Pfam" id="PF01529"/>
    </source>
</evidence>
<evidence type="ECO:0000256" key="7">
    <source>
        <dbReference type="RuleBase" id="RU079119"/>
    </source>
</evidence>
<dbReference type="GO" id="GO:0005794">
    <property type="term" value="C:Golgi apparatus"/>
    <property type="evidence" value="ECO:0007669"/>
    <property type="project" value="TreeGrafter"/>
</dbReference>
<dbReference type="InParanoid" id="A0A077ZSA7"/>
<feature type="transmembrane region" description="Helical" evidence="7">
    <location>
        <begin position="123"/>
        <end position="147"/>
    </location>
</feature>
<feature type="transmembrane region" description="Helical" evidence="7">
    <location>
        <begin position="253"/>
        <end position="275"/>
    </location>
</feature>
<evidence type="ECO:0000256" key="2">
    <source>
        <dbReference type="ARBA" id="ARBA00022679"/>
    </source>
</evidence>
<keyword evidence="5 7" id="KW-0472">Membrane</keyword>
<feature type="domain" description="Palmitoyltransferase DHHC" evidence="10">
    <location>
        <begin position="174"/>
        <end position="287"/>
    </location>
</feature>
<feature type="region of interest" description="Disordered" evidence="9">
    <location>
        <begin position="572"/>
        <end position="597"/>
    </location>
</feature>
<evidence type="ECO:0000256" key="5">
    <source>
        <dbReference type="ARBA" id="ARBA00023136"/>
    </source>
</evidence>
<keyword evidence="4 7" id="KW-1133">Transmembrane helix</keyword>
<feature type="compositionally biased region" description="Low complexity" evidence="9">
    <location>
        <begin position="417"/>
        <end position="439"/>
    </location>
</feature>
<feature type="compositionally biased region" description="Polar residues" evidence="9">
    <location>
        <begin position="371"/>
        <end position="396"/>
    </location>
</feature>
<evidence type="ECO:0000256" key="8">
    <source>
        <dbReference type="SAM" id="Coils"/>
    </source>
</evidence>
<dbReference type="Pfam" id="PF01529">
    <property type="entry name" value="DHHC"/>
    <property type="match status" value="1"/>
</dbReference>
<protein>
    <recommendedName>
        <fullName evidence="7">Palmitoyltransferase</fullName>
        <ecNumber evidence="7">2.3.1.225</ecNumber>
    </recommendedName>
</protein>
<keyword evidence="2 7" id="KW-0808">Transferase</keyword>
<dbReference type="PANTHER" id="PTHR22883:SF203">
    <property type="entry name" value="PALMITOYLTRANSFERASE"/>
    <property type="match status" value="1"/>
</dbReference>
<keyword evidence="8" id="KW-0175">Coiled coil</keyword>
<comment type="similarity">
    <text evidence="7">Belongs to the DHHC palmitoyltransferase family.</text>
</comment>
<evidence type="ECO:0000256" key="3">
    <source>
        <dbReference type="ARBA" id="ARBA00022692"/>
    </source>
</evidence>
<proteinExistence type="inferred from homology"/>
<dbReference type="GO" id="GO:0006612">
    <property type="term" value="P:protein targeting to membrane"/>
    <property type="evidence" value="ECO:0007669"/>
    <property type="project" value="TreeGrafter"/>
</dbReference>
<evidence type="ECO:0000256" key="6">
    <source>
        <dbReference type="ARBA" id="ARBA00023315"/>
    </source>
</evidence>
<dbReference type="AlphaFoldDB" id="A0A077ZSA7"/>
<comment type="subcellular location">
    <subcellularLocation>
        <location evidence="1">Membrane</location>
        <topology evidence="1">Multi-pass membrane protein</topology>
    </subcellularLocation>
</comment>
<feature type="coiled-coil region" evidence="8">
    <location>
        <begin position="287"/>
        <end position="321"/>
    </location>
</feature>
<dbReference type="GO" id="GO:0016020">
    <property type="term" value="C:membrane"/>
    <property type="evidence" value="ECO:0007669"/>
    <property type="project" value="UniProtKB-SubCell"/>
</dbReference>
<feature type="transmembrane region" description="Helical" evidence="7">
    <location>
        <begin position="91"/>
        <end position="111"/>
    </location>
</feature>
<keyword evidence="3 7" id="KW-0812">Transmembrane</keyword>
<name>A0A077ZSA7_STYLE</name>
<dbReference type="Proteomes" id="UP000039865">
    <property type="component" value="Unassembled WGS sequence"/>
</dbReference>
<reference evidence="11 12" key="1">
    <citation type="submission" date="2014-06" db="EMBL/GenBank/DDBJ databases">
        <authorList>
            <person name="Swart Estienne"/>
        </authorList>
    </citation>
    <scope>NUCLEOTIDE SEQUENCE [LARGE SCALE GENOMIC DNA]</scope>
    <source>
        <strain evidence="11 12">130c</strain>
    </source>
</reference>
<organism evidence="11 12">
    <name type="scientific">Stylonychia lemnae</name>
    <name type="common">Ciliate</name>
    <dbReference type="NCBI Taxonomy" id="5949"/>
    <lineage>
        <taxon>Eukaryota</taxon>
        <taxon>Sar</taxon>
        <taxon>Alveolata</taxon>
        <taxon>Ciliophora</taxon>
        <taxon>Intramacronucleata</taxon>
        <taxon>Spirotrichea</taxon>
        <taxon>Stichotrichia</taxon>
        <taxon>Sporadotrichida</taxon>
        <taxon>Oxytrichidae</taxon>
        <taxon>Stylonychinae</taxon>
        <taxon>Stylonychia</taxon>
    </lineage>
</organism>
<dbReference type="PANTHER" id="PTHR22883">
    <property type="entry name" value="ZINC FINGER DHHC DOMAIN CONTAINING PROTEIN"/>
    <property type="match status" value="1"/>
</dbReference>
<feature type="region of interest" description="Disordered" evidence="9">
    <location>
        <begin position="43"/>
        <end position="79"/>
    </location>
</feature>
<feature type="region of interest" description="Disordered" evidence="9">
    <location>
        <begin position="321"/>
        <end position="450"/>
    </location>
</feature>
<dbReference type="OrthoDB" id="1924421at2759"/>
<dbReference type="EMBL" id="CCKQ01000270">
    <property type="protein sequence ID" value="CDW71331.1"/>
    <property type="molecule type" value="Genomic_DNA"/>
</dbReference>
<keyword evidence="6 7" id="KW-0012">Acyltransferase</keyword>
<sequence length="597" mass="68436">MNQQASFDNQSSAQQNQGKTEQNFYSSQATNALLDGTPDLIKEEFQSNQKGDKNKQNDESPQHTQLSEEESPDKIKLNNRFPRRNGTECPWAIPQIFGLLIITLNLIQNIVIDLPCLDYQLGFGGIILFSVLLFLNLMIFVFAVICARKDPTDPIIYEQRKIKFQGLAFDDANYEYFCERCDAHVMELTKHCNRCNRCTKHFDHHCIWLNNCVGYNNYRDFCLLIGFMLANSVSSVIYNINVIHVHTLYGFEVFIIILNAVISLAIGYLSAYHLWLKFNGLTTYAHIMMMRDRARRARSSYEESENEIDEGQTRLSVINDKPLNNQAGQGTNQSLKGNSDKAQANSSEQHKESTHYSKINESNLDIKPDENSINGNNQQPIGTAPTVDNKTSQEFSLRQADPISYQQLRQESSRILNRNTPNQSPRQNQNRSQMSQQRSSSEKFNYKEIPVTKKQGGYLLSQKSNNNRGDTSMEHKMYLKSLKGASRNDSQKQSFISKFKNKLQNALGDSNAQSPRLKTNQELLYPRLGSNIYESSSNHQFKQKAVLSNSEIQSPKDKQHISLSYKNRKQFRGFQQSQDEYQNAKEDLLSSNNNIKK</sequence>